<name>A0AAV6ZNJ7_ENGPU</name>
<keyword evidence="2" id="KW-0472">Membrane</keyword>
<evidence type="ECO:0000256" key="2">
    <source>
        <dbReference type="SAM" id="Phobius"/>
    </source>
</evidence>
<evidence type="ECO:0000256" key="1">
    <source>
        <dbReference type="SAM" id="MobiDB-lite"/>
    </source>
</evidence>
<dbReference type="EMBL" id="WNYA01000253">
    <property type="protein sequence ID" value="KAG8549089.1"/>
    <property type="molecule type" value="Genomic_DNA"/>
</dbReference>
<feature type="region of interest" description="Disordered" evidence="1">
    <location>
        <begin position="13"/>
        <end position="40"/>
    </location>
</feature>
<evidence type="ECO:0000313" key="4">
    <source>
        <dbReference type="Proteomes" id="UP000824782"/>
    </source>
</evidence>
<accession>A0AAV6ZNJ7</accession>
<dbReference type="Proteomes" id="UP000824782">
    <property type="component" value="Unassembled WGS sequence"/>
</dbReference>
<comment type="caution">
    <text evidence="3">The sequence shown here is derived from an EMBL/GenBank/DDBJ whole genome shotgun (WGS) entry which is preliminary data.</text>
</comment>
<reference evidence="3" key="1">
    <citation type="thesis" date="2020" institute="ProQuest LLC" country="789 East Eisenhower Parkway, Ann Arbor, MI, USA">
        <title>Comparative Genomics and Chromosome Evolution.</title>
        <authorList>
            <person name="Mudd A.B."/>
        </authorList>
    </citation>
    <scope>NUCLEOTIDE SEQUENCE</scope>
    <source>
        <strain evidence="3">237g6f4</strain>
        <tissue evidence="3">Blood</tissue>
    </source>
</reference>
<sequence length="125" mass="14422">MVMAVPRTLWTRAMDTNNSDTEDPSASLLPTPPPDDDDDYTEDAFEILARVTPSPENVPWEQRTTKMKIVHWADRIFLTLLAIFLLILVGEVSYILYNIVPWAPMFRALKDRLLMQEEGEEDLEL</sequence>
<gene>
    <name evidence="3" type="ORF">GDO81_022773</name>
</gene>
<keyword evidence="4" id="KW-1185">Reference proteome</keyword>
<protein>
    <submittedName>
        <fullName evidence="3">Uncharacterized protein</fullName>
    </submittedName>
</protein>
<proteinExistence type="predicted"/>
<feature type="transmembrane region" description="Helical" evidence="2">
    <location>
        <begin position="76"/>
        <end position="97"/>
    </location>
</feature>
<keyword evidence="2" id="KW-1133">Transmembrane helix</keyword>
<keyword evidence="2" id="KW-0812">Transmembrane</keyword>
<evidence type="ECO:0000313" key="3">
    <source>
        <dbReference type="EMBL" id="KAG8549089.1"/>
    </source>
</evidence>
<dbReference type="AlphaFoldDB" id="A0AAV6ZNJ7"/>
<organism evidence="3 4">
    <name type="scientific">Engystomops pustulosus</name>
    <name type="common">Tungara frog</name>
    <name type="synonym">Physalaemus pustulosus</name>
    <dbReference type="NCBI Taxonomy" id="76066"/>
    <lineage>
        <taxon>Eukaryota</taxon>
        <taxon>Metazoa</taxon>
        <taxon>Chordata</taxon>
        <taxon>Craniata</taxon>
        <taxon>Vertebrata</taxon>
        <taxon>Euteleostomi</taxon>
        <taxon>Amphibia</taxon>
        <taxon>Batrachia</taxon>
        <taxon>Anura</taxon>
        <taxon>Neobatrachia</taxon>
        <taxon>Hyloidea</taxon>
        <taxon>Leptodactylidae</taxon>
        <taxon>Leiuperinae</taxon>
        <taxon>Engystomops</taxon>
    </lineage>
</organism>